<sequence length="190" mass="19800">MSILIRLFLTFAKIGALGFGGGMAILALIYQSMQQFGNIDAAEFAELFAISQATPGPMAVNAATFSGFETAGIAGAAAATLGVVIPSFILINLCVKLLNRYREHNLVKGAFEGIRPAAVGMVLAGFVLIGETAIFSGSMEQSAGIWDFLTTVKPIPAAIMAISFILAKKFRLGSITIIIMMGCAGAILCS</sequence>
<evidence type="ECO:0000256" key="1">
    <source>
        <dbReference type="ARBA" id="ARBA00004651"/>
    </source>
</evidence>
<evidence type="ECO:0000313" key="8">
    <source>
        <dbReference type="EMBL" id="HIU28212.1"/>
    </source>
</evidence>
<evidence type="ECO:0000256" key="7">
    <source>
        <dbReference type="SAM" id="Phobius"/>
    </source>
</evidence>
<accession>A0A9D1I5K2</accession>
<feature type="transmembrane region" description="Helical" evidence="7">
    <location>
        <begin position="172"/>
        <end position="188"/>
    </location>
</feature>
<evidence type="ECO:0000313" key="9">
    <source>
        <dbReference type="Proteomes" id="UP000824091"/>
    </source>
</evidence>
<dbReference type="GO" id="GO:0015109">
    <property type="term" value="F:chromate transmembrane transporter activity"/>
    <property type="evidence" value="ECO:0007669"/>
    <property type="project" value="InterPro"/>
</dbReference>
<evidence type="ECO:0000256" key="2">
    <source>
        <dbReference type="ARBA" id="ARBA00005262"/>
    </source>
</evidence>
<reference evidence="8" key="1">
    <citation type="submission" date="2020-10" db="EMBL/GenBank/DDBJ databases">
        <authorList>
            <person name="Gilroy R."/>
        </authorList>
    </citation>
    <scope>NUCLEOTIDE SEQUENCE</scope>
    <source>
        <strain evidence="8">11300</strain>
    </source>
</reference>
<feature type="transmembrane region" description="Helical" evidence="7">
    <location>
        <begin position="116"/>
        <end position="137"/>
    </location>
</feature>
<dbReference type="InterPro" id="IPR052518">
    <property type="entry name" value="CHR_Transporter"/>
</dbReference>
<keyword evidence="5 7" id="KW-1133">Transmembrane helix</keyword>
<protein>
    <submittedName>
        <fullName evidence="8">Chromate transporter</fullName>
    </submittedName>
</protein>
<name>A0A9D1I5K2_9FIRM</name>
<dbReference type="InterPro" id="IPR003370">
    <property type="entry name" value="Chromate_transpt"/>
</dbReference>
<comment type="caution">
    <text evidence="8">The sequence shown here is derived from an EMBL/GenBank/DDBJ whole genome shotgun (WGS) entry which is preliminary data.</text>
</comment>
<reference evidence="8" key="2">
    <citation type="journal article" date="2021" name="PeerJ">
        <title>Extensive microbial diversity within the chicken gut microbiome revealed by metagenomics and culture.</title>
        <authorList>
            <person name="Gilroy R."/>
            <person name="Ravi A."/>
            <person name="Getino M."/>
            <person name="Pursley I."/>
            <person name="Horton D.L."/>
            <person name="Alikhan N.F."/>
            <person name="Baker D."/>
            <person name="Gharbi K."/>
            <person name="Hall N."/>
            <person name="Watson M."/>
            <person name="Adriaenssens E.M."/>
            <person name="Foster-Nyarko E."/>
            <person name="Jarju S."/>
            <person name="Secka A."/>
            <person name="Antonio M."/>
            <person name="Oren A."/>
            <person name="Chaudhuri R.R."/>
            <person name="La Ragione R."/>
            <person name="Hildebrand F."/>
            <person name="Pallen M.J."/>
        </authorList>
    </citation>
    <scope>NUCLEOTIDE SEQUENCE</scope>
    <source>
        <strain evidence="8">11300</strain>
    </source>
</reference>
<feature type="transmembrane region" description="Helical" evidence="7">
    <location>
        <begin position="73"/>
        <end position="95"/>
    </location>
</feature>
<dbReference type="GO" id="GO:0005886">
    <property type="term" value="C:plasma membrane"/>
    <property type="evidence" value="ECO:0007669"/>
    <property type="project" value="UniProtKB-SubCell"/>
</dbReference>
<keyword evidence="6 7" id="KW-0472">Membrane</keyword>
<evidence type="ECO:0000256" key="3">
    <source>
        <dbReference type="ARBA" id="ARBA00022475"/>
    </source>
</evidence>
<comment type="similarity">
    <text evidence="2">Belongs to the chromate ion transporter (CHR) (TC 2.A.51) family.</text>
</comment>
<feature type="transmembrane region" description="Helical" evidence="7">
    <location>
        <begin position="143"/>
        <end position="165"/>
    </location>
</feature>
<dbReference type="PANTHER" id="PTHR43663">
    <property type="entry name" value="CHROMATE TRANSPORT PROTEIN-RELATED"/>
    <property type="match status" value="1"/>
</dbReference>
<dbReference type="Pfam" id="PF02417">
    <property type="entry name" value="Chromate_transp"/>
    <property type="match status" value="1"/>
</dbReference>
<evidence type="ECO:0000256" key="4">
    <source>
        <dbReference type="ARBA" id="ARBA00022692"/>
    </source>
</evidence>
<keyword evidence="4 7" id="KW-0812">Transmembrane</keyword>
<dbReference type="Proteomes" id="UP000824091">
    <property type="component" value="Unassembled WGS sequence"/>
</dbReference>
<organism evidence="8 9">
    <name type="scientific">Candidatus Fimisoma avicola</name>
    <dbReference type="NCBI Taxonomy" id="2840826"/>
    <lineage>
        <taxon>Bacteria</taxon>
        <taxon>Bacillati</taxon>
        <taxon>Bacillota</taxon>
        <taxon>Clostridia</taxon>
        <taxon>Eubacteriales</taxon>
        <taxon>Candidatus Fimisoma</taxon>
    </lineage>
</organism>
<evidence type="ECO:0000256" key="5">
    <source>
        <dbReference type="ARBA" id="ARBA00022989"/>
    </source>
</evidence>
<keyword evidence="3" id="KW-1003">Cell membrane</keyword>
<comment type="subcellular location">
    <subcellularLocation>
        <location evidence="1">Cell membrane</location>
        <topology evidence="1">Multi-pass membrane protein</topology>
    </subcellularLocation>
</comment>
<dbReference type="PANTHER" id="PTHR43663:SF1">
    <property type="entry name" value="CHROMATE TRANSPORTER"/>
    <property type="match status" value="1"/>
</dbReference>
<dbReference type="AlphaFoldDB" id="A0A9D1I5K2"/>
<gene>
    <name evidence="8" type="ORF">IAD16_07535</name>
</gene>
<dbReference type="EMBL" id="DVMO01000110">
    <property type="protein sequence ID" value="HIU28212.1"/>
    <property type="molecule type" value="Genomic_DNA"/>
</dbReference>
<evidence type="ECO:0000256" key="6">
    <source>
        <dbReference type="ARBA" id="ARBA00023136"/>
    </source>
</evidence>
<feature type="transmembrane region" description="Helical" evidence="7">
    <location>
        <begin position="7"/>
        <end position="30"/>
    </location>
</feature>
<proteinExistence type="inferred from homology"/>